<dbReference type="EMBL" id="JAOEEO010000001">
    <property type="protein sequence ID" value="MDH0562462.1"/>
    <property type="molecule type" value="Genomic_DNA"/>
</dbReference>
<dbReference type="Proteomes" id="UP001159329">
    <property type="component" value="Unassembled WGS sequence"/>
</dbReference>
<proteinExistence type="predicted"/>
<dbReference type="AlphaFoldDB" id="A0AA42LDJ3"/>
<keyword evidence="2" id="KW-0238">DNA-binding</keyword>
<keyword evidence="3" id="KW-0804">Transcription</keyword>
<dbReference type="SMART" id="SM00342">
    <property type="entry name" value="HTH_ARAC"/>
    <property type="match status" value="1"/>
</dbReference>
<gene>
    <name evidence="5" type="ORF">N7644_02080</name>
</gene>
<keyword evidence="1" id="KW-0805">Transcription regulation</keyword>
<dbReference type="GO" id="GO:0000976">
    <property type="term" value="F:transcription cis-regulatory region binding"/>
    <property type="evidence" value="ECO:0007669"/>
    <property type="project" value="TreeGrafter"/>
</dbReference>
<organism evidence="5 6">
    <name type="scientific">Acinetobacter courvalinii</name>
    <dbReference type="NCBI Taxonomy" id="280147"/>
    <lineage>
        <taxon>Bacteria</taxon>
        <taxon>Pseudomonadati</taxon>
        <taxon>Pseudomonadota</taxon>
        <taxon>Gammaproteobacteria</taxon>
        <taxon>Moraxellales</taxon>
        <taxon>Moraxellaceae</taxon>
        <taxon>Acinetobacter</taxon>
    </lineage>
</organism>
<dbReference type="GO" id="GO:0005829">
    <property type="term" value="C:cytosol"/>
    <property type="evidence" value="ECO:0007669"/>
    <property type="project" value="TreeGrafter"/>
</dbReference>
<evidence type="ECO:0000313" key="6">
    <source>
        <dbReference type="Proteomes" id="UP001159329"/>
    </source>
</evidence>
<evidence type="ECO:0000256" key="1">
    <source>
        <dbReference type="ARBA" id="ARBA00023015"/>
    </source>
</evidence>
<dbReference type="InterPro" id="IPR032687">
    <property type="entry name" value="AraC-type_N"/>
</dbReference>
<dbReference type="Pfam" id="PF12833">
    <property type="entry name" value="HTH_18"/>
    <property type="match status" value="1"/>
</dbReference>
<sequence length="357" mass="41442">MKEQTLMIHSNYLNILLDTAAEFRISKQDLIKRSQLPLSFFDEFHTPEKIKFNDWIKIISSILELVPDTGIGYRFGLNCRVTSHETLGFAMLSNDTLGNVILDLKKYFNIRLHKMELNIHNQNDKVILSIQPLYQLAKEMELEQQQAVSQFLTEAAMVNIITNLKEITDYEISGLQIQVKWGKNHYHSGFEKRLPPFKFNQEKNQIIFDLKCMDLPLKFSCKSAYSFAIHHVKEEYLISQDQKNQIVSLVNNNIRLVPHEGFPTLTDTARKLRVSERVLKRELMLANTSFSSLIQTKKFALTKQLISSNKSIQEISDILGYSHINAFSRAFRGWTGKNPRDYIREQKSSLGYARPLH</sequence>
<dbReference type="InterPro" id="IPR009057">
    <property type="entry name" value="Homeodomain-like_sf"/>
</dbReference>
<dbReference type="Pfam" id="PF12625">
    <property type="entry name" value="Arabinose_bd"/>
    <property type="match status" value="1"/>
</dbReference>
<dbReference type="PANTHER" id="PTHR47894:SF1">
    <property type="entry name" value="HTH-TYPE TRANSCRIPTIONAL REGULATOR VQSM"/>
    <property type="match status" value="1"/>
</dbReference>
<comment type="caution">
    <text evidence="5">The sequence shown here is derived from an EMBL/GenBank/DDBJ whole genome shotgun (WGS) entry which is preliminary data.</text>
</comment>
<evidence type="ECO:0000313" key="5">
    <source>
        <dbReference type="EMBL" id="MDH0562462.1"/>
    </source>
</evidence>
<evidence type="ECO:0000256" key="3">
    <source>
        <dbReference type="ARBA" id="ARBA00023163"/>
    </source>
</evidence>
<dbReference type="PANTHER" id="PTHR47894">
    <property type="entry name" value="HTH-TYPE TRANSCRIPTIONAL REGULATOR GADX"/>
    <property type="match status" value="1"/>
</dbReference>
<name>A0AA42LDJ3_9GAMM</name>
<dbReference type="SUPFAM" id="SSF46689">
    <property type="entry name" value="Homeodomain-like"/>
    <property type="match status" value="1"/>
</dbReference>
<dbReference type="InterPro" id="IPR018060">
    <property type="entry name" value="HTH_AraC"/>
</dbReference>
<protein>
    <submittedName>
        <fullName evidence="5">AraC family transcriptional regulator</fullName>
    </submittedName>
</protein>
<evidence type="ECO:0000259" key="4">
    <source>
        <dbReference type="PROSITE" id="PS01124"/>
    </source>
</evidence>
<evidence type="ECO:0000256" key="2">
    <source>
        <dbReference type="ARBA" id="ARBA00023125"/>
    </source>
</evidence>
<dbReference type="PROSITE" id="PS01124">
    <property type="entry name" value="HTH_ARAC_FAMILY_2"/>
    <property type="match status" value="1"/>
</dbReference>
<reference evidence="5" key="1">
    <citation type="submission" date="2022-09" db="EMBL/GenBank/DDBJ databases">
        <title>Intensive care unit water sources are persistently colonized with multi-drug resistant bacteria and are the site of extensive horizontal gene transfer of antibiotic resistance genes.</title>
        <authorList>
            <person name="Diorio-Toth L."/>
        </authorList>
    </citation>
    <scope>NUCLEOTIDE SEQUENCE</scope>
    <source>
        <strain evidence="5">GD04005</strain>
    </source>
</reference>
<dbReference type="RefSeq" id="WP_279694246.1">
    <property type="nucleotide sequence ID" value="NZ_JAOEEO010000001.1"/>
</dbReference>
<feature type="domain" description="HTH araC/xylS-type" evidence="4">
    <location>
        <begin position="244"/>
        <end position="345"/>
    </location>
</feature>
<dbReference type="GO" id="GO:0003700">
    <property type="term" value="F:DNA-binding transcription factor activity"/>
    <property type="evidence" value="ECO:0007669"/>
    <property type="project" value="InterPro"/>
</dbReference>
<accession>A0AA42LDJ3</accession>
<dbReference type="Gene3D" id="1.10.10.60">
    <property type="entry name" value="Homeodomain-like"/>
    <property type="match status" value="1"/>
</dbReference>